<gene>
    <name evidence="2" type="ORF">TKK_010094</name>
</gene>
<proteinExistence type="predicted"/>
<dbReference type="Pfam" id="PF00078">
    <property type="entry name" value="RVT_1"/>
    <property type="match status" value="1"/>
</dbReference>
<dbReference type="PANTHER" id="PTHR33332">
    <property type="entry name" value="REVERSE TRANSCRIPTASE DOMAIN-CONTAINING PROTEIN"/>
    <property type="match status" value="1"/>
</dbReference>
<evidence type="ECO:0000313" key="2">
    <source>
        <dbReference type="EMBL" id="KAL3395943.1"/>
    </source>
</evidence>
<protein>
    <recommendedName>
        <fullName evidence="1">Reverse transcriptase domain-containing protein</fullName>
    </recommendedName>
</protein>
<dbReference type="Proteomes" id="UP001627154">
    <property type="component" value="Unassembled WGS sequence"/>
</dbReference>
<sequence>MRPPAYLILSNGRCTISSAARDFTSTTTAAVAAGAVRRSARVFLLIALEIYERASRCSADYYRAPVHICLVYIPDSLYTRVYVLCVCKIAPPPPLPPSAVPAAPPPPLPPGATAATSDTLCINCEDRCVFCAAVQAQALSRRLARAPLATCAHSSPDAFYNLSFKPHHADSRYTRPISKISPSAFNNILKSHIEASLDLESHLNDTSASPPSISEHFHPPLKSSNDYEAIITRCMVDALDTTAPARLTTFKPRAKPWITRELRDLMRARDRAYRTHRRRATATSLEAYKHLRRLTKNRLDSAKNAHIARELASASSPGGYWRVLRRIGVTARENPSPLKFFTPEELCTYYASVSSASPPLTLDSVDVICSRPLLNPLPAFSFRPVTSLDVQVAMQSCKSSSCGSDGIPATVMRLATLTISGVFTRLTNVSFETGVFPSAWKLSSIVPLSKKPSPSTPSDTRPISLLPELSKVLERLAHAQFTKHLSEHDLLDTHQHGFKPAHSTQTALLDLTESVRSAIDDRKVTLLVSFDFSKAFDTIDHSILLCKLHELGCSHLSLKWFASYLSNRQIAVQRQDGTLTPSQCVSSGVPQGSTLGPLLFAAFINDLRSVLQSSSHMIYADDTQIYAHDYPKNILRLIARVNADANRVAEWASRSSLRLNASKTTVMLLGSRAYISAFNFDTLPRIVVQGVPIDYSSSMRCLGITLTPSLHWDAHVGSIISKSHYALYSLRFYRHSLSRQLRESLSVALVLPHMDYAASVYNATTKEQDLRLQRLQNACTRFIYCTIARDEHVTPYRLALGWLSVRRQRLLRVAVLALNILHKKSPMHIYNSFTLYSNRINTRSSSRRARPLLHYSTPRTSAQSHSFVHTASRLLNSLPFAIDLNRPSSAYKSLIYDHLFSLDIKDWKKRCRNENLTLIPPSLTNSLVIS</sequence>
<evidence type="ECO:0000313" key="3">
    <source>
        <dbReference type="Proteomes" id="UP001627154"/>
    </source>
</evidence>
<dbReference type="EMBL" id="JBJJXI010000076">
    <property type="protein sequence ID" value="KAL3395943.1"/>
    <property type="molecule type" value="Genomic_DNA"/>
</dbReference>
<dbReference type="PROSITE" id="PS50878">
    <property type="entry name" value="RT_POL"/>
    <property type="match status" value="1"/>
</dbReference>
<evidence type="ECO:0000259" key="1">
    <source>
        <dbReference type="PROSITE" id="PS50878"/>
    </source>
</evidence>
<organism evidence="2 3">
    <name type="scientific">Trichogramma kaykai</name>
    <dbReference type="NCBI Taxonomy" id="54128"/>
    <lineage>
        <taxon>Eukaryota</taxon>
        <taxon>Metazoa</taxon>
        <taxon>Ecdysozoa</taxon>
        <taxon>Arthropoda</taxon>
        <taxon>Hexapoda</taxon>
        <taxon>Insecta</taxon>
        <taxon>Pterygota</taxon>
        <taxon>Neoptera</taxon>
        <taxon>Endopterygota</taxon>
        <taxon>Hymenoptera</taxon>
        <taxon>Apocrita</taxon>
        <taxon>Proctotrupomorpha</taxon>
        <taxon>Chalcidoidea</taxon>
        <taxon>Trichogrammatidae</taxon>
        <taxon>Trichogramma</taxon>
    </lineage>
</organism>
<dbReference type="InterPro" id="IPR043502">
    <property type="entry name" value="DNA/RNA_pol_sf"/>
</dbReference>
<name>A0ABD2WTR0_9HYME</name>
<comment type="caution">
    <text evidence="2">The sequence shown here is derived from an EMBL/GenBank/DDBJ whole genome shotgun (WGS) entry which is preliminary data.</text>
</comment>
<dbReference type="GO" id="GO:0071897">
    <property type="term" value="P:DNA biosynthetic process"/>
    <property type="evidence" value="ECO:0007669"/>
    <property type="project" value="UniProtKB-ARBA"/>
</dbReference>
<dbReference type="InterPro" id="IPR000477">
    <property type="entry name" value="RT_dom"/>
</dbReference>
<dbReference type="AlphaFoldDB" id="A0ABD2WTR0"/>
<feature type="domain" description="Reverse transcriptase" evidence="1">
    <location>
        <begin position="429"/>
        <end position="706"/>
    </location>
</feature>
<accession>A0ABD2WTR0</accession>
<dbReference type="CDD" id="cd01650">
    <property type="entry name" value="RT_nLTR_like"/>
    <property type="match status" value="1"/>
</dbReference>
<dbReference type="SUPFAM" id="SSF56672">
    <property type="entry name" value="DNA/RNA polymerases"/>
    <property type="match status" value="1"/>
</dbReference>
<keyword evidence="3" id="KW-1185">Reference proteome</keyword>
<reference evidence="2 3" key="1">
    <citation type="journal article" date="2024" name="bioRxiv">
        <title>A reference genome for Trichogramma kaykai: A tiny desert-dwelling parasitoid wasp with competing sex-ratio distorters.</title>
        <authorList>
            <person name="Culotta J."/>
            <person name="Lindsey A.R."/>
        </authorList>
    </citation>
    <scope>NUCLEOTIDE SEQUENCE [LARGE SCALE GENOMIC DNA]</scope>
    <source>
        <strain evidence="2 3">KSX58</strain>
    </source>
</reference>